<feature type="region of interest" description="Disordered" evidence="1">
    <location>
        <begin position="1"/>
        <end position="23"/>
    </location>
</feature>
<gene>
    <name evidence="2" type="ORF">Clacol_004253</name>
</gene>
<evidence type="ECO:0000256" key="1">
    <source>
        <dbReference type="SAM" id="MobiDB-lite"/>
    </source>
</evidence>
<dbReference type="Proteomes" id="UP001050691">
    <property type="component" value="Unassembled WGS sequence"/>
</dbReference>
<feature type="compositionally biased region" description="Basic and acidic residues" evidence="1">
    <location>
        <begin position="166"/>
        <end position="180"/>
    </location>
</feature>
<accession>A0AAV5A8M1</accession>
<sequence>MSSSNVGLTQSSSKQVISVSPSTGHDDAQLVQLHRTMMFMYDGWQFIGTWSPTERQWTWKVLSPDQVKRAFDEIHQRQEASGANLTEYDLLACICLYRRRESMHAVIPQPPSPSPVNRRPSEQFVEKTPVPPPPTIVRRTSSSSKIQGTAGKKKGAVLSQPNVRASGEKQARDGSRKGDRNSNQTSAQQRSGKKSNPTLTTAASPRKMVMQLMPPRRPKLYSGEERKEKYGRALKRFLQLYESQPHVWLVLRKLPHCLHWRGHNFREPTSKPSIKAKHYWLSLPLFMRFVPKRPSPLRKVFGPPSDYTAAAKDALKSNSNVNM</sequence>
<protein>
    <submittedName>
        <fullName evidence="2">Uncharacterized protein</fullName>
    </submittedName>
</protein>
<proteinExistence type="predicted"/>
<comment type="caution">
    <text evidence="2">The sequence shown here is derived from an EMBL/GenBank/DDBJ whole genome shotgun (WGS) entry which is preliminary data.</text>
</comment>
<evidence type="ECO:0000313" key="2">
    <source>
        <dbReference type="EMBL" id="GJJ10027.1"/>
    </source>
</evidence>
<organism evidence="2 3">
    <name type="scientific">Clathrus columnatus</name>
    <dbReference type="NCBI Taxonomy" id="1419009"/>
    <lineage>
        <taxon>Eukaryota</taxon>
        <taxon>Fungi</taxon>
        <taxon>Dikarya</taxon>
        <taxon>Basidiomycota</taxon>
        <taxon>Agaricomycotina</taxon>
        <taxon>Agaricomycetes</taxon>
        <taxon>Phallomycetidae</taxon>
        <taxon>Phallales</taxon>
        <taxon>Clathraceae</taxon>
        <taxon>Clathrus</taxon>
    </lineage>
</organism>
<feature type="region of interest" description="Disordered" evidence="1">
    <location>
        <begin position="106"/>
        <end position="209"/>
    </location>
</feature>
<keyword evidence="3" id="KW-1185">Reference proteome</keyword>
<evidence type="ECO:0000313" key="3">
    <source>
        <dbReference type="Proteomes" id="UP001050691"/>
    </source>
</evidence>
<name>A0AAV5A8M1_9AGAM</name>
<reference evidence="2" key="1">
    <citation type="submission" date="2021-10" db="EMBL/GenBank/DDBJ databases">
        <title>De novo Genome Assembly of Clathrus columnatus (Basidiomycota, Fungi) Using Illumina and Nanopore Sequence Data.</title>
        <authorList>
            <person name="Ogiso-Tanaka E."/>
            <person name="Itagaki H."/>
            <person name="Hosoya T."/>
            <person name="Hosaka K."/>
        </authorList>
    </citation>
    <scope>NUCLEOTIDE SEQUENCE</scope>
    <source>
        <strain evidence="2">MO-923</strain>
    </source>
</reference>
<dbReference type="EMBL" id="BPWL01000004">
    <property type="protein sequence ID" value="GJJ10027.1"/>
    <property type="molecule type" value="Genomic_DNA"/>
</dbReference>
<feature type="compositionally biased region" description="Low complexity" evidence="1">
    <location>
        <begin position="10"/>
        <end position="22"/>
    </location>
</feature>
<feature type="compositionally biased region" description="Polar residues" evidence="1">
    <location>
        <begin position="181"/>
        <end position="203"/>
    </location>
</feature>
<dbReference type="AlphaFoldDB" id="A0AAV5A8M1"/>